<organism evidence="1 2">
    <name type="scientific">Dissostichus mawsoni</name>
    <name type="common">Antarctic cod</name>
    <dbReference type="NCBI Taxonomy" id="36200"/>
    <lineage>
        <taxon>Eukaryota</taxon>
        <taxon>Metazoa</taxon>
        <taxon>Chordata</taxon>
        <taxon>Craniata</taxon>
        <taxon>Vertebrata</taxon>
        <taxon>Euteleostomi</taxon>
        <taxon>Actinopterygii</taxon>
        <taxon>Neopterygii</taxon>
        <taxon>Teleostei</taxon>
        <taxon>Neoteleostei</taxon>
        <taxon>Acanthomorphata</taxon>
        <taxon>Eupercaria</taxon>
        <taxon>Perciformes</taxon>
        <taxon>Notothenioidei</taxon>
        <taxon>Nototheniidae</taxon>
        <taxon>Dissostichus</taxon>
    </lineage>
</organism>
<keyword evidence="2" id="KW-1185">Reference proteome</keyword>
<accession>A0A7J5YU77</accession>
<sequence>MFAAEEIPTKTDNAMNPFQQCQEKPWDQDSRGCDKNPETLRGCVPDLSLMCLRITQRRPTLNYFLVYSTKYGSPLKSSGLNPSFYLLLLVALLGVKMMTTR</sequence>
<dbReference type="EMBL" id="JAAKFY010000009">
    <property type="protein sequence ID" value="KAF3852733.1"/>
    <property type="molecule type" value="Genomic_DNA"/>
</dbReference>
<protein>
    <submittedName>
        <fullName evidence="1">Uncharacterized protein</fullName>
    </submittedName>
</protein>
<name>A0A7J5YU77_DISMA</name>
<reference evidence="1 2" key="1">
    <citation type="submission" date="2020-03" db="EMBL/GenBank/DDBJ databases">
        <title>Dissostichus mawsoni Genome sequencing and assembly.</title>
        <authorList>
            <person name="Park H."/>
        </authorList>
    </citation>
    <scope>NUCLEOTIDE SEQUENCE [LARGE SCALE GENOMIC DNA]</scope>
    <source>
        <strain evidence="1">DM0001</strain>
        <tissue evidence="1">Muscle</tissue>
    </source>
</reference>
<dbReference type="AlphaFoldDB" id="A0A7J5YU77"/>
<evidence type="ECO:0000313" key="2">
    <source>
        <dbReference type="Proteomes" id="UP000518266"/>
    </source>
</evidence>
<gene>
    <name evidence="1" type="ORF">F7725_006088</name>
</gene>
<dbReference type="Proteomes" id="UP000518266">
    <property type="component" value="Unassembled WGS sequence"/>
</dbReference>
<evidence type="ECO:0000313" key="1">
    <source>
        <dbReference type="EMBL" id="KAF3852733.1"/>
    </source>
</evidence>
<proteinExistence type="predicted"/>
<comment type="caution">
    <text evidence="1">The sequence shown here is derived from an EMBL/GenBank/DDBJ whole genome shotgun (WGS) entry which is preliminary data.</text>
</comment>